<accession>A0ABZ0Z3E7</accession>
<keyword evidence="2" id="KW-1185">Reference proteome</keyword>
<evidence type="ECO:0000313" key="1">
    <source>
        <dbReference type="EMBL" id="WQJ51606.1"/>
    </source>
</evidence>
<reference evidence="1 2" key="1">
    <citation type="submission" date="2023-11" db="EMBL/GenBank/DDBJ databases">
        <authorList>
            <person name="Cook R."/>
            <person name="Crisci M."/>
            <person name="Pye H."/>
            <person name="Adriaenssens E."/>
            <person name="Santini J."/>
        </authorList>
    </citation>
    <scope>NUCLEOTIDE SEQUENCE [LARGE SCALE GENOMIC DNA]</scope>
    <source>
        <strain evidence="1">Lak_Megaphage_RVC_AP3_GC26</strain>
    </source>
</reference>
<name>A0ABZ0Z3E7_9CAUD</name>
<evidence type="ECO:0000313" key="2">
    <source>
        <dbReference type="Proteomes" id="UP001348805"/>
    </source>
</evidence>
<dbReference type="EMBL" id="OR769219">
    <property type="protein sequence ID" value="WQJ51606.1"/>
    <property type="molecule type" value="Genomic_DNA"/>
</dbReference>
<organism evidence="1 2">
    <name type="scientific">phage Lak_Megaphage_RVC_AP3_GC26</name>
    <dbReference type="NCBI Taxonomy" id="3109225"/>
    <lineage>
        <taxon>Viruses</taxon>
        <taxon>Duplodnaviria</taxon>
        <taxon>Heunggongvirae</taxon>
        <taxon>Uroviricota</taxon>
        <taxon>Caudoviricetes</taxon>
        <taxon>Caudoviricetes code 15 clade</taxon>
    </lineage>
</organism>
<protein>
    <submittedName>
        <fullName evidence="1">Uncharacterized protein</fullName>
    </submittedName>
</protein>
<sequence length="129" mass="15874">MEKPFLKLILPYKTLQKFHRFHNKHHPEYYFLQMGKYHKCDNYDYEATIIDWECSNYTKTNCPRNAKQEVDAQYLIYKNNESKYVKQIVEKYSDYFNEIIDENGNSRYIILVEKFYQNLYEKLKKIGLN</sequence>
<dbReference type="Proteomes" id="UP001348805">
    <property type="component" value="Segment"/>
</dbReference>
<proteinExistence type="predicted"/>